<accession>A0A4R0I249</accession>
<name>A0A4R0I249_9ACTN</name>
<protein>
    <recommendedName>
        <fullName evidence="4">Terminase small subunit</fullName>
    </recommendedName>
</protein>
<feature type="compositionally biased region" description="Basic and acidic residues" evidence="1">
    <location>
        <begin position="8"/>
        <end position="21"/>
    </location>
</feature>
<dbReference type="InterPro" id="IPR057972">
    <property type="entry name" value="Terminase_7"/>
</dbReference>
<organism evidence="2 3">
    <name type="scientific">Kribbella sindirgiensis</name>
    <dbReference type="NCBI Taxonomy" id="1124744"/>
    <lineage>
        <taxon>Bacteria</taxon>
        <taxon>Bacillati</taxon>
        <taxon>Actinomycetota</taxon>
        <taxon>Actinomycetes</taxon>
        <taxon>Propionibacteriales</taxon>
        <taxon>Kribbellaceae</taxon>
        <taxon>Kribbella</taxon>
    </lineage>
</organism>
<evidence type="ECO:0000313" key="3">
    <source>
        <dbReference type="Proteomes" id="UP000292695"/>
    </source>
</evidence>
<evidence type="ECO:0008006" key="4">
    <source>
        <dbReference type="Google" id="ProtNLM"/>
    </source>
</evidence>
<proteinExistence type="predicted"/>
<reference evidence="2 3" key="1">
    <citation type="submission" date="2019-02" db="EMBL/GenBank/DDBJ databases">
        <title>Kribbella capetownensis sp. nov. and Kribbella speibonae sp. nov., isolated from soil.</title>
        <authorList>
            <person name="Curtis S.M."/>
            <person name="Norton I."/>
            <person name="Everest G.J."/>
            <person name="Meyers P.R."/>
        </authorList>
    </citation>
    <scope>NUCLEOTIDE SEQUENCE [LARGE SCALE GENOMIC DNA]</scope>
    <source>
        <strain evidence="2 3">DSM 27082</strain>
    </source>
</reference>
<evidence type="ECO:0000313" key="2">
    <source>
        <dbReference type="EMBL" id="TCC19954.1"/>
    </source>
</evidence>
<sequence length="147" mass="16712">MPGPVPNRESDLARPRERKGGDQQSVTKGVLRETVVPHADKDWHPIARKLWDGVKTSGQVDFYQNSDWAMLYSLCDDLSHYKKSGKRSGQMLQTIYSAFERLLITEGDRRRVRIELHEPEPETQAASVTAIDEYKAMLKVAPSEVSE</sequence>
<evidence type="ECO:0000256" key="1">
    <source>
        <dbReference type="SAM" id="MobiDB-lite"/>
    </source>
</evidence>
<keyword evidence="3" id="KW-1185">Reference proteome</keyword>
<dbReference type="AlphaFoldDB" id="A0A4R0I249"/>
<dbReference type="Pfam" id="PF25673">
    <property type="entry name" value="Terminase_7"/>
    <property type="match status" value="1"/>
</dbReference>
<feature type="region of interest" description="Disordered" evidence="1">
    <location>
        <begin position="1"/>
        <end position="30"/>
    </location>
</feature>
<dbReference type="EMBL" id="SJKA01000022">
    <property type="protein sequence ID" value="TCC19954.1"/>
    <property type="molecule type" value="Genomic_DNA"/>
</dbReference>
<comment type="caution">
    <text evidence="2">The sequence shown here is derived from an EMBL/GenBank/DDBJ whole genome shotgun (WGS) entry which is preliminary data.</text>
</comment>
<dbReference type="OrthoDB" id="5149304at2"/>
<gene>
    <name evidence="2" type="ORF">E0H50_37635</name>
</gene>
<dbReference type="Proteomes" id="UP000292695">
    <property type="component" value="Unassembled WGS sequence"/>
</dbReference>
<dbReference type="RefSeq" id="WP_131295887.1">
    <property type="nucleotide sequence ID" value="NZ_SJKA01000022.1"/>
</dbReference>